<dbReference type="Proteomes" id="UP001159427">
    <property type="component" value="Unassembled WGS sequence"/>
</dbReference>
<protein>
    <recommendedName>
        <fullName evidence="3">HAT C-terminal dimerisation domain-containing protein</fullName>
    </recommendedName>
</protein>
<dbReference type="PANTHER" id="PTHR37162:SF1">
    <property type="entry name" value="BED-TYPE DOMAIN-CONTAINING PROTEIN"/>
    <property type="match status" value="1"/>
</dbReference>
<dbReference type="EMBL" id="CALNXI010000157">
    <property type="protein sequence ID" value="CAH3020719.1"/>
    <property type="molecule type" value="Genomic_DNA"/>
</dbReference>
<sequence>MKCSPFSLLTDGSNDTGLEKMNPLTVKIFDVNTGRVESRFLDMCATMGTDSATAASIFQKIDDVLSLYGISWRKRVGFGVDDTNVNLGSRNSIMTRVKQRSPSCYFMGCPCHLIHNITCKASEAFCDTSKFSLEDMRVDTYYYFDKSTKRKSLSVEFADFLNVESCQVIEHVNTRWLSLETAVRRNLDMYPALKSYSRSNTESNTRFKRLKQEFADPMRENASLEDVEFFLKNYPTVLPTTAGETHLLQEEFVEYRLLSNEDIPKKVWGAAQIKLSNEENEEKSSSSFRMDVIWGYLSSLKLGNGSHKFGGISSVAKTVLILPHSNAGEERVFSLIRILIRKNKTAFRPSLQVNCTLASLLTIKMANKESPFETPTDLLSSAKKATWN</sequence>
<gene>
    <name evidence="1" type="ORF">PEVE_00008331</name>
</gene>
<dbReference type="SUPFAM" id="SSF53098">
    <property type="entry name" value="Ribonuclease H-like"/>
    <property type="match status" value="1"/>
</dbReference>
<evidence type="ECO:0000313" key="1">
    <source>
        <dbReference type="EMBL" id="CAH3020719.1"/>
    </source>
</evidence>
<proteinExistence type="predicted"/>
<accession>A0ABN8LTX8</accession>
<evidence type="ECO:0008006" key="3">
    <source>
        <dbReference type="Google" id="ProtNLM"/>
    </source>
</evidence>
<dbReference type="InterPro" id="IPR012337">
    <property type="entry name" value="RNaseH-like_sf"/>
</dbReference>
<organism evidence="1 2">
    <name type="scientific">Porites evermanni</name>
    <dbReference type="NCBI Taxonomy" id="104178"/>
    <lineage>
        <taxon>Eukaryota</taxon>
        <taxon>Metazoa</taxon>
        <taxon>Cnidaria</taxon>
        <taxon>Anthozoa</taxon>
        <taxon>Hexacorallia</taxon>
        <taxon>Scleractinia</taxon>
        <taxon>Fungiina</taxon>
        <taxon>Poritidae</taxon>
        <taxon>Porites</taxon>
    </lineage>
</organism>
<reference evidence="1 2" key="1">
    <citation type="submission" date="2022-05" db="EMBL/GenBank/DDBJ databases">
        <authorList>
            <consortium name="Genoscope - CEA"/>
            <person name="William W."/>
        </authorList>
    </citation>
    <scope>NUCLEOTIDE SEQUENCE [LARGE SCALE GENOMIC DNA]</scope>
</reference>
<keyword evidence="2" id="KW-1185">Reference proteome</keyword>
<name>A0ABN8LTX8_9CNID</name>
<evidence type="ECO:0000313" key="2">
    <source>
        <dbReference type="Proteomes" id="UP001159427"/>
    </source>
</evidence>
<dbReference type="PANTHER" id="PTHR37162">
    <property type="entry name" value="HAT FAMILY DIMERISATION DOMAINCONTAINING PROTEIN-RELATED"/>
    <property type="match status" value="1"/>
</dbReference>
<comment type="caution">
    <text evidence="1">The sequence shown here is derived from an EMBL/GenBank/DDBJ whole genome shotgun (WGS) entry which is preliminary data.</text>
</comment>